<dbReference type="Pfam" id="PF01614">
    <property type="entry name" value="IclR_C"/>
    <property type="match status" value="1"/>
</dbReference>
<dbReference type="InterPro" id="IPR005471">
    <property type="entry name" value="Tscrpt_reg_IclR_N"/>
</dbReference>
<dbReference type="OrthoDB" id="60629at2"/>
<dbReference type="GO" id="GO:0003700">
    <property type="term" value="F:DNA-binding transcription factor activity"/>
    <property type="evidence" value="ECO:0007669"/>
    <property type="project" value="TreeGrafter"/>
</dbReference>
<dbReference type="InterPro" id="IPR036388">
    <property type="entry name" value="WH-like_DNA-bd_sf"/>
</dbReference>
<dbReference type="Gene3D" id="3.30.450.40">
    <property type="match status" value="1"/>
</dbReference>
<evidence type="ECO:0000256" key="3">
    <source>
        <dbReference type="ARBA" id="ARBA00023163"/>
    </source>
</evidence>
<proteinExistence type="predicted"/>
<dbReference type="SMART" id="SM00346">
    <property type="entry name" value="HTH_ICLR"/>
    <property type="match status" value="1"/>
</dbReference>
<name>A0A344UUA3_9ACTN</name>
<dbReference type="Pfam" id="PF09339">
    <property type="entry name" value="HTH_IclR"/>
    <property type="match status" value="1"/>
</dbReference>
<evidence type="ECO:0000313" key="6">
    <source>
        <dbReference type="Proteomes" id="UP000251995"/>
    </source>
</evidence>
<keyword evidence="2 5" id="KW-0238">DNA-binding</keyword>
<evidence type="ECO:0000256" key="2">
    <source>
        <dbReference type="ARBA" id="ARBA00023125"/>
    </source>
</evidence>
<dbReference type="PANTHER" id="PTHR30136:SF24">
    <property type="entry name" value="HTH-TYPE TRANSCRIPTIONAL REPRESSOR ALLR"/>
    <property type="match status" value="1"/>
</dbReference>
<evidence type="ECO:0000313" key="5">
    <source>
        <dbReference type="EMBL" id="AXE38851.1"/>
    </source>
</evidence>
<evidence type="ECO:0000259" key="4">
    <source>
        <dbReference type="PROSITE" id="PS51078"/>
    </source>
</evidence>
<dbReference type="InterPro" id="IPR029016">
    <property type="entry name" value="GAF-like_dom_sf"/>
</dbReference>
<dbReference type="Gene3D" id="1.10.10.10">
    <property type="entry name" value="Winged helix-like DNA-binding domain superfamily/Winged helix DNA-binding domain"/>
    <property type="match status" value="1"/>
</dbReference>
<dbReference type="InterPro" id="IPR050707">
    <property type="entry name" value="HTH_MetabolicPath_Reg"/>
</dbReference>
<sequence>MRAEEGAMTDQQRSLWLRTVAVLDQCLTGASPVSLGELSDATGLPKATAWRIARDLVAAGLLAKTPGGYIGGAGLVERGDRAARQLAVRSLVTPELVELHRLTGASVWAVDVRDDREWVIMGSLYDATAVGNRYRDDWGHDPGEPAILASALGRISLAGRPELVDPLLHRGVPRLTRDTQTDSHRVVAALRRAGEDQEAVEHGGFRLGWSCIAVPVCDSAGRIVAALGVVDRTPRFATTRFLRAAHLTADRLRGEWPTATRP</sequence>
<dbReference type="Proteomes" id="UP000251995">
    <property type="component" value="Chromosome"/>
</dbReference>
<dbReference type="KEGG" id="acij:JS278_01688"/>
<keyword evidence="6" id="KW-1185">Reference proteome</keyword>
<keyword evidence="1" id="KW-0805">Transcription regulation</keyword>
<dbReference type="GO" id="GO:0003677">
    <property type="term" value="F:DNA binding"/>
    <property type="evidence" value="ECO:0007669"/>
    <property type="project" value="UniProtKB-KW"/>
</dbReference>
<reference evidence="5 6" key="1">
    <citation type="submission" date="2017-12" db="EMBL/GenBank/DDBJ databases">
        <title>The whole genome sequence of the Acidipropionibacterium virtanenii sp. nov. type strain JS278.</title>
        <authorList>
            <person name="Laine P."/>
            <person name="Deptula P."/>
            <person name="Varmanen P."/>
            <person name="Auvinen P."/>
        </authorList>
    </citation>
    <scope>NUCLEOTIDE SEQUENCE [LARGE SCALE GENOMIC DNA]</scope>
    <source>
        <strain evidence="5 6">JS278</strain>
    </source>
</reference>
<dbReference type="InterPro" id="IPR014757">
    <property type="entry name" value="Tscrpt_reg_IclR_C"/>
</dbReference>
<dbReference type="SUPFAM" id="SSF55781">
    <property type="entry name" value="GAF domain-like"/>
    <property type="match status" value="1"/>
</dbReference>
<dbReference type="GO" id="GO:0045892">
    <property type="term" value="P:negative regulation of DNA-templated transcription"/>
    <property type="evidence" value="ECO:0007669"/>
    <property type="project" value="TreeGrafter"/>
</dbReference>
<feature type="domain" description="IclR-ED" evidence="4">
    <location>
        <begin position="74"/>
        <end position="262"/>
    </location>
</feature>
<gene>
    <name evidence="5" type="primary">yiaJ</name>
    <name evidence="5" type="ORF">JS278_01688</name>
</gene>
<dbReference type="PROSITE" id="PS51078">
    <property type="entry name" value="ICLR_ED"/>
    <property type="match status" value="1"/>
</dbReference>
<dbReference type="EMBL" id="CP025198">
    <property type="protein sequence ID" value="AXE38851.1"/>
    <property type="molecule type" value="Genomic_DNA"/>
</dbReference>
<dbReference type="PANTHER" id="PTHR30136">
    <property type="entry name" value="HELIX-TURN-HELIX TRANSCRIPTIONAL REGULATOR, ICLR FAMILY"/>
    <property type="match status" value="1"/>
</dbReference>
<evidence type="ECO:0000256" key="1">
    <source>
        <dbReference type="ARBA" id="ARBA00023015"/>
    </source>
</evidence>
<dbReference type="InterPro" id="IPR036390">
    <property type="entry name" value="WH_DNA-bd_sf"/>
</dbReference>
<keyword evidence="3" id="KW-0804">Transcription</keyword>
<dbReference type="AlphaFoldDB" id="A0A344UUA3"/>
<accession>A0A344UUA3</accession>
<dbReference type="SUPFAM" id="SSF46785">
    <property type="entry name" value="Winged helix' DNA-binding domain"/>
    <property type="match status" value="1"/>
</dbReference>
<organism evidence="5 6">
    <name type="scientific">Acidipropionibacterium virtanenii</name>
    <dbReference type="NCBI Taxonomy" id="2057246"/>
    <lineage>
        <taxon>Bacteria</taxon>
        <taxon>Bacillati</taxon>
        <taxon>Actinomycetota</taxon>
        <taxon>Actinomycetes</taxon>
        <taxon>Propionibacteriales</taxon>
        <taxon>Propionibacteriaceae</taxon>
        <taxon>Acidipropionibacterium</taxon>
    </lineage>
</organism>
<protein>
    <submittedName>
        <fullName evidence="5">DNA-binding transcriptional repressor YiaJ</fullName>
    </submittedName>
</protein>